<keyword evidence="3" id="KW-0807">Transducer</keyword>
<evidence type="ECO:0000256" key="2">
    <source>
        <dbReference type="ARBA" id="ARBA00029447"/>
    </source>
</evidence>
<evidence type="ECO:0000259" key="5">
    <source>
        <dbReference type="PROSITE" id="PS50111"/>
    </source>
</evidence>
<evidence type="ECO:0000256" key="1">
    <source>
        <dbReference type="ARBA" id="ARBA00022500"/>
    </source>
</evidence>
<dbReference type="Proteomes" id="UP000007013">
    <property type="component" value="Chromosome"/>
</dbReference>
<dbReference type="GO" id="GO:0007165">
    <property type="term" value="P:signal transduction"/>
    <property type="evidence" value="ECO:0007669"/>
    <property type="project" value="UniProtKB-KW"/>
</dbReference>
<evidence type="ECO:0000313" key="6">
    <source>
        <dbReference type="EMBL" id="ACB73458.1"/>
    </source>
</evidence>
<dbReference type="PANTHER" id="PTHR43531:SF11">
    <property type="entry name" value="METHYL-ACCEPTING CHEMOTAXIS PROTEIN 3"/>
    <property type="match status" value="1"/>
</dbReference>
<dbReference type="STRING" id="452637.Oter_0167"/>
<keyword evidence="4" id="KW-1133">Transmembrane helix</keyword>
<feature type="domain" description="Methyl-accepting transducer" evidence="5">
    <location>
        <begin position="126"/>
        <end position="355"/>
    </location>
</feature>
<keyword evidence="1" id="KW-0145">Chemotaxis</keyword>
<keyword evidence="7" id="KW-1185">Reference proteome</keyword>
<evidence type="ECO:0000313" key="7">
    <source>
        <dbReference type="Proteomes" id="UP000007013"/>
    </source>
</evidence>
<dbReference type="AlphaFoldDB" id="B1ZN89"/>
<protein>
    <submittedName>
        <fullName evidence="6">Methyl-accepting chemotaxis sensory transducer</fullName>
    </submittedName>
</protein>
<dbReference type="RefSeq" id="WP_012372996.1">
    <property type="nucleotide sequence ID" value="NC_010571.1"/>
</dbReference>
<dbReference type="PANTHER" id="PTHR43531">
    <property type="entry name" value="PROTEIN ICFG"/>
    <property type="match status" value="1"/>
</dbReference>
<proteinExistence type="inferred from homology"/>
<dbReference type="OrthoDB" id="5452199at2"/>
<name>B1ZN89_OPITP</name>
<feature type="transmembrane region" description="Helical" evidence="4">
    <location>
        <begin position="12"/>
        <end position="33"/>
    </location>
</feature>
<accession>B1ZN89</accession>
<gene>
    <name evidence="6" type="ordered locus">Oter_0167</name>
</gene>
<organism evidence="6 7">
    <name type="scientific">Opitutus terrae (strain DSM 11246 / JCM 15787 / PB90-1)</name>
    <dbReference type="NCBI Taxonomy" id="452637"/>
    <lineage>
        <taxon>Bacteria</taxon>
        <taxon>Pseudomonadati</taxon>
        <taxon>Verrucomicrobiota</taxon>
        <taxon>Opitutia</taxon>
        <taxon>Opitutales</taxon>
        <taxon>Opitutaceae</taxon>
        <taxon>Opitutus</taxon>
    </lineage>
</organism>
<dbReference type="Pfam" id="PF00015">
    <property type="entry name" value="MCPsignal"/>
    <property type="match status" value="1"/>
</dbReference>
<dbReference type="SMART" id="SM00283">
    <property type="entry name" value="MA"/>
    <property type="match status" value="1"/>
</dbReference>
<keyword evidence="4" id="KW-0812">Transmembrane</keyword>
<dbReference type="Gene3D" id="1.10.287.950">
    <property type="entry name" value="Methyl-accepting chemotaxis protein"/>
    <property type="match status" value="1"/>
</dbReference>
<dbReference type="InterPro" id="IPR004090">
    <property type="entry name" value="Chemotax_Me-accpt_rcpt"/>
</dbReference>
<feature type="transmembrane region" description="Helical" evidence="4">
    <location>
        <begin position="86"/>
        <end position="107"/>
    </location>
</feature>
<dbReference type="CDD" id="cd11386">
    <property type="entry name" value="MCP_signal"/>
    <property type="match status" value="1"/>
</dbReference>
<evidence type="ECO:0000256" key="4">
    <source>
        <dbReference type="SAM" id="Phobius"/>
    </source>
</evidence>
<keyword evidence="4" id="KW-0472">Membrane</keyword>
<reference evidence="6 7" key="1">
    <citation type="journal article" date="2011" name="J. Bacteriol.">
        <title>Genome sequence of the verrucomicrobium Opitutus terrae PB90-1, an abundant inhabitant of rice paddy soil ecosystems.</title>
        <authorList>
            <person name="van Passel M.W."/>
            <person name="Kant R."/>
            <person name="Palva A."/>
            <person name="Copeland A."/>
            <person name="Lucas S."/>
            <person name="Lapidus A."/>
            <person name="Glavina del Rio T."/>
            <person name="Pitluck S."/>
            <person name="Goltsman E."/>
            <person name="Clum A."/>
            <person name="Sun H."/>
            <person name="Schmutz J."/>
            <person name="Larimer F.W."/>
            <person name="Land M.L."/>
            <person name="Hauser L."/>
            <person name="Kyrpides N."/>
            <person name="Mikhailova N."/>
            <person name="Richardson P.P."/>
            <person name="Janssen P.H."/>
            <person name="de Vos W.M."/>
            <person name="Smidt H."/>
        </authorList>
    </citation>
    <scope>NUCLEOTIDE SEQUENCE [LARGE SCALE GENOMIC DNA]</scope>
    <source>
        <strain evidence="7">DSM 11246 / JCM 15787 / PB90-1</strain>
    </source>
</reference>
<sequence length="681" mass="74001">MTAQTNLLRRLGTWCAIVVLGATTMAAVVYALYVRGNLVRGLEKQVIAIAVAEANAAVHSQNVDALDTRMESQLQPVLTRQAQRLIWLRVGETVALFIVLGGAFFALARFNLLRPLRAKFDALTDGAARIQEDTERIAQDAEALTSVTAREAASIEEIAATVEELSSMTERNADHARQTDALMGETRTTVTQASTSMHGLFDSIEQIKRSSAATSEIISTIDQIAFQTNILALNAAIEAARAGEFGASFAVVADEVRTLARNAAEAAKKTAVLIEGTNAQVAQAATLVAETRQRFDDVNGKVGQSSGFVSQIAEASAEQARGIEQLNTAIGEVDKIIQQTVANAEHSATASQQMSAESGAINQTIEEVRTLVGVEHRATEGVTGESGRIHLRISACSLAADSFRQATAGRPVEAIDAFSGSWANRPTVDLILQLQALKAGGLDFDYELVVQPTHGRSVIEVVQGYCDLTAETVWNSEITELGSQVLKTENIINHGEFEKGLYGLPDNARLQALTSAEQLGEFVGATVFNWSVDVKTLQNMGLKRVDRASCMENVFQMIRQRRADFTLLEFASTPDMSIENHGVKLVPVQNCKVALPESRAWIIAAGSPHAATLLETLRRGIKMLRDQRRITRAFEESGFFQPKVMHWKRLTLQENPGEWQDRPAVRTTARKLEPVARGAGR</sequence>
<dbReference type="SUPFAM" id="SSF58104">
    <property type="entry name" value="Methyl-accepting chemotaxis protein (MCP) signaling domain"/>
    <property type="match status" value="1"/>
</dbReference>
<dbReference type="GO" id="GO:0006935">
    <property type="term" value="P:chemotaxis"/>
    <property type="evidence" value="ECO:0007669"/>
    <property type="project" value="UniProtKB-KW"/>
</dbReference>
<dbReference type="PRINTS" id="PR00260">
    <property type="entry name" value="CHEMTRNSDUCR"/>
</dbReference>
<dbReference type="InterPro" id="IPR004089">
    <property type="entry name" value="MCPsignal_dom"/>
</dbReference>
<dbReference type="EMBL" id="CP001032">
    <property type="protein sequence ID" value="ACB73458.1"/>
    <property type="molecule type" value="Genomic_DNA"/>
</dbReference>
<dbReference type="KEGG" id="ote:Oter_0167"/>
<dbReference type="HOGENOM" id="CLU_403773_0_0_0"/>
<dbReference type="PROSITE" id="PS50111">
    <property type="entry name" value="CHEMOTAXIS_TRANSDUC_2"/>
    <property type="match status" value="1"/>
</dbReference>
<comment type="similarity">
    <text evidence="2">Belongs to the methyl-accepting chemotaxis (MCP) protein family.</text>
</comment>
<dbReference type="InterPro" id="IPR051310">
    <property type="entry name" value="MCP_chemotaxis"/>
</dbReference>
<dbReference type="eggNOG" id="COG0840">
    <property type="taxonomic scope" value="Bacteria"/>
</dbReference>
<evidence type="ECO:0000256" key="3">
    <source>
        <dbReference type="PROSITE-ProRule" id="PRU00284"/>
    </source>
</evidence>
<dbReference type="GO" id="GO:0004888">
    <property type="term" value="F:transmembrane signaling receptor activity"/>
    <property type="evidence" value="ECO:0007669"/>
    <property type="project" value="InterPro"/>
</dbReference>
<dbReference type="GO" id="GO:0016020">
    <property type="term" value="C:membrane"/>
    <property type="evidence" value="ECO:0007669"/>
    <property type="project" value="InterPro"/>
</dbReference>